<keyword evidence="3" id="KW-1185">Reference proteome</keyword>
<sequence>MISPDHWLQRLQSTCGLVCQAVVLSLASSLALHFSVFGYTMDPPRRRGRGKQRVSYHPPDQKGSAWRHARLNDFTGSQPESSVLSPKKKQKNGTEYVEKTAAALHKKAVRGLRLSPTQSLIAAAPFQIVKGGIKIQMPNEEEKVLEGFEAMLDFADTLGTPNTLLQWTLRVIALGLRRVQREHGIVQQGSNSYLGATVESRRTRWENGAMVLNRMVNSLGLIGLRLYDAYAESHYLFEPAAKKDLQTRQAIAIKTADGLKSEIETSTQDEVQVFFLPYAIEALLGFTISLTQICETLGLDKFSNVKIKSPYAQLKKAGQGFVLAVQGTRETEGGFIAKAMNRPLPNPLGDREQYRKVTLSDEIRKLILVVRKCQGGFDPVKCNTDNFHMFQWSIDHSEVINLVMCRLAFLGIVEKDHWTVSSCGAIYHKSGHISISVGMVYVVIPITQETREVLLGEPCEMCSDIPKECGCMAMDTWDSQTMYLLNENVRFWPQTPIGYILAKLRVS</sequence>
<evidence type="ECO:0000256" key="1">
    <source>
        <dbReference type="SAM" id="MobiDB-lite"/>
    </source>
</evidence>
<proteinExistence type="predicted"/>
<reference evidence="2" key="1">
    <citation type="journal article" date="2021" name="Nat. Commun.">
        <title>Genetic determinants of endophytism in the Arabidopsis root mycobiome.</title>
        <authorList>
            <person name="Mesny F."/>
            <person name="Miyauchi S."/>
            <person name="Thiergart T."/>
            <person name="Pickel B."/>
            <person name="Atanasova L."/>
            <person name="Karlsson M."/>
            <person name="Huettel B."/>
            <person name="Barry K.W."/>
            <person name="Haridas S."/>
            <person name="Chen C."/>
            <person name="Bauer D."/>
            <person name="Andreopoulos W."/>
            <person name="Pangilinan J."/>
            <person name="LaButti K."/>
            <person name="Riley R."/>
            <person name="Lipzen A."/>
            <person name="Clum A."/>
            <person name="Drula E."/>
            <person name="Henrissat B."/>
            <person name="Kohler A."/>
            <person name="Grigoriev I.V."/>
            <person name="Martin F.M."/>
            <person name="Hacquard S."/>
        </authorList>
    </citation>
    <scope>NUCLEOTIDE SEQUENCE</scope>
    <source>
        <strain evidence="2">MPI-CAGE-AT-0021</strain>
    </source>
</reference>
<evidence type="ECO:0000313" key="2">
    <source>
        <dbReference type="EMBL" id="KAH7120133.1"/>
    </source>
</evidence>
<feature type="region of interest" description="Disordered" evidence="1">
    <location>
        <begin position="45"/>
        <end position="64"/>
    </location>
</feature>
<dbReference type="OrthoDB" id="5107061at2759"/>
<organism evidence="2 3">
    <name type="scientific">Dactylonectria estremocensis</name>
    <dbReference type="NCBI Taxonomy" id="1079267"/>
    <lineage>
        <taxon>Eukaryota</taxon>
        <taxon>Fungi</taxon>
        <taxon>Dikarya</taxon>
        <taxon>Ascomycota</taxon>
        <taxon>Pezizomycotina</taxon>
        <taxon>Sordariomycetes</taxon>
        <taxon>Hypocreomycetidae</taxon>
        <taxon>Hypocreales</taxon>
        <taxon>Nectriaceae</taxon>
        <taxon>Dactylonectria</taxon>
    </lineage>
</organism>
<name>A0A9P9DJ04_9HYPO</name>
<dbReference type="AlphaFoldDB" id="A0A9P9DJ04"/>
<gene>
    <name evidence="2" type="ORF">B0J13DRAFT_165833</name>
</gene>
<comment type="caution">
    <text evidence="2">The sequence shown here is derived from an EMBL/GenBank/DDBJ whole genome shotgun (WGS) entry which is preliminary data.</text>
</comment>
<evidence type="ECO:0000313" key="3">
    <source>
        <dbReference type="Proteomes" id="UP000717696"/>
    </source>
</evidence>
<accession>A0A9P9DJ04</accession>
<dbReference type="EMBL" id="JAGMUU010000029">
    <property type="protein sequence ID" value="KAH7120133.1"/>
    <property type="molecule type" value="Genomic_DNA"/>
</dbReference>
<dbReference type="Proteomes" id="UP000717696">
    <property type="component" value="Unassembled WGS sequence"/>
</dbReference>
<protein>
    <submittedName>
        <fullName evidence="2">Uncharacterized protein</fullName>
    </submittedName>
</protein>